<evidence type="ECO:0000256" key="3">
    <source>
        <dbReference type="ARBA" id="ARBA00038502"/>
    </source>
</evidence>
<feature type="region of interest" description="Disordered" evidence="4">
    <location>
        <begin position="164"/>
        <end position="196"/>
    </location>
</feature>
<dbReference type="InterPro" id="IPR016181">
    <property type="entry name" value="Acyl_CoA_acyltransferase"/>
</dbReference>
<feature type="compositionally biased region" description="Low complexity" evidence="4">
    <location>
        <begin position="164"/>
        <end position="187"/>
    </location>
</feature>
<dbReference type="STRING" id="310781.SAMN05216259_101181"/>
<keyword evidence="7" id="KW-1185">Reference proteome</keyword>
<dbReference type="PANTHER" id="PTHR43792">
    <property type="entry name" value="GNAT FAMILY, PUTATIVE (AFU_ORTHOLOGUE AFUA_3G00765)-RELATED-RELATED"/>
    <property type="match status" value="1"/>
</dbReference>
<dbReference type="Proteomes" id="UP000199341">
    <property type="component" value="Unassembled WGS sequence"/>
</dbReference>
<dbReference type="InterPro" id="IPR000182">
    <property type="entry name" value="GNAT_dom"/>
</dbReference>
<feature type="domain" description="N-acetyltransferase" evidence="5">
    <location>
        <begin position="2"/>
        <end position="162"/>
    </location>
</feature>
<dbReference type="OrthoDB" id="5125488at2"/>
<dbReference type="SUPFAM" id="SSF55729">
    <property type="entry name" value="Acyl-CoA N-acyltransferases (Nat)"/>
    <property type="match status" value="1"/>
</dbReference>
<reference evidence="6 7" key="1">
    <citation type="submission" date="2016-10" db="EMBL/GenBank/DDBJ databases">
        <authorList>
            <person name="de Groot N.N."/>
        </authorList>
    </citation>
    <scope>NUCLEOTIDE SEQUENCE [LARGE SCALE GENOMIC DNA]</scope>
    <source>
        <strain evidence="6 7">CGMCC 4.2022</strain>
    </source>
</reference>
<dbReference type="GO" id="GO:0008999">
    <property type="term" value="F:protein-N-terminal-alanine acetyltransferase activity"/>
    <property type="evidence" value="ECO:0007669"/>
    <property type="project" value="TreeGrafter"/>
</dbReference>
<dbReference type="GO" id="GO:0005737">
    <property type="term" value="C:cytoplasm"/>
    <property type="evidence" value="ECO:0007669"/>
    <property type="project" value="TreeGrafter"/>
</dbReference>
<accession>A0A1G9V929</accession>
<dbReference type="PANTHER" id="PTHR43792:SF8">
    <property type="entry name" value="[RIBOSOMAL PROTEIN US5]-ALANINE N-ACETYLTRANSFERASE"/>
    <property type="match status" value="1"/>
</dbReference>
<organism evidence="6 7">
    <name type="scientific">Actinacidiphila guanduensis</name>
    <dbReference type="NCBI Taxonomy" id="310781"/>
    <lineage>
        <taxon>Bacteria</taxon>
        <taxon>Bacillati</taxon>
        <taxon>Actinomycetota</taxon>
        <taxon>Actinomycetes</taxon>
        <taxon>Kitasatosporales</taxon>
        <taxon>Streptomycetaceae</taxon>
        <taxon>Actinacidiphila</taxon>
    </lineage>
</organism>
<gene>
    <name evidence="6" type="ORF">SAMN05216259_101181</name>
</gene>
<keyword evidence="2" id="KW-0012">Acyltransferase</keyword>
<evidence type="ECO:0000256" key="2">
    <source>
        <dbReference type="ARBA" id="ARBA00023315"/>
    </source>
</evidence>
<evidence type="ECO:0000313" key="6">
    <source>
        <dbReference type="EMBL" id="SDM68669.1"/>
    </source>
</evidence>
<evidence type="ECO:0000259" key="5">
    <source>
        <dbReference type="PROSITE" id="PS51186"/>
    </source>
</evidence>
<dbReference type="PROSITE" id="PS51186">
    <property type="entry name" value="GNAT"/>
    <property type="match status" value="1"/>
</dbReference>
<dbReference type="Pfam" id="PF13302">
    <property type="entry name" value="Acetyltransf_3"/>
    <property type="match status" value="1"/>
</dbReference>
<evidence type="ECO:0000256" key="1">
    <source>
        <dbReference type="ARBA" id="ARBA00022679"/>
    </source>
</evidence>
<keyword evidence="1 6" id="KW-0808">Transferase</keyword>
<dbReference type="Gene3D" id="3.40.630.30">
    <property type="match status" value="1"/>
</dbReference>
<comment type="similarity">
    <text evidence="3">Belongs to the acetyltransferase family. RimJ subfamily.</text>
</comment>
<dbReference type="RefSeq" id="WP_093782275.1">
    <property type="nucleotide sequence ID" value="NZ_FNIE01000001.1"/>
</dbReference>
<name>A0A1G9V929_9ACTN</name>
<proteinExistence type="inferred from homology"/>
<dbReference type="EMBL" id="FNIE01000001">
    <property type="protein sequence ID" value="SDM68669.1"/>
    <property type="molecule type" value="Genomic_DNA"/>
</dbReference>
<protein>
    <submittedName>
        <fullName evidence="6">Ribosomal-protein-alanine N-acetyltransferase</fullName>
    </submittedName>
</protein>
<dbReference type="AlphaFoldDB" id="A0A1G9V929"/>
<evidence type="ECO:0000256" key="4">
    <source>
        <dbReference type="SAM" id="MobiDB-lite"/>
    </source>
</evidence>
<evidence type="ECO:0000313" key="7">
    <source>
        <dbReference type="Proteomes" id="UP000199341"/>
    </source>
</evidence>
<sequence length="196" mass="20834">MPELELLRADHGPAVLAFERENRAYFAATIPDRGDDYFARFDERHRALLAEQDAGVCRFHVVLGEEGEVLGRINLVDIAEGSAELGYRIAERAAGRGLATWAVHRVCALAATRYALTSLRARAKVDNAASRAVLTRTGFTPTGTVLLSGTPALTYHLALTAPPATDAATETTSAATHARTSAATDPGSGPGPDRRP</sequence>
<dbReference type="InterPro" id="IPR051531">
    <property type="entry name" value="N-acetyltransferase"/>
</dbReference>